<keyword evidence="5 7" id="KW-0472">Membrane</keyword>
<evidence type="ECO:0000256" key="3">
    <source>
        <dbReference type="ARBA" id="ARBA00022692"/>
    </source>
</evidence>
<keyword evidence="4 7" id="KW-1133">Transmembrane helix</keyword>
<evidence type="ECO:0000256" key="2">
    <source>
        <dbReference type="ARBA" id="ARBA00022475"/>
    </source>
</evidence>
<feature type="domain" description="ABC3 transporter permease C-terminal" evidence="8">
    <location>
        <begin position="306"/>
        <end position="418"/>
    </location>
</feature>
<evidence type="ECO:0000259" key="9">
    <source>
        <dbReference type="Pfam" id="PF12704"/>
    </source>
</evidence>
<comment type="subcellular location">
    <subcellularLocation>
        <location evidence="1">Cell membrane</location>
        <topology evidence="1">Multi-pass membrane protein</topology>
    </subcellularLocation>
</comment>
<dbReference type="InterPro" id="IPR050250">
    <property type="entry name" value="Macrolide_Exporter_MacB"/>
</dbReference>
<dbReference type="RefSeq" id="WP_186859913.1">
    <property type="nucleotide sequence ID" value="NZ_JACOOO010000016.1"/>
</dbReference>
<feature type="transmembrane region" description="Helical" evidence="7">
    <location>
        <begin position="390"/>
        <end position="408"/>
    </location>
</feature>
<keyword evidence="3 7" id="KW-0812">Transmembrane</keyword>
<feature type="transmembrane region" description="Helical" evidence="7">
    <location>
        <begin position="21"/>
        <end position="42"/>
    </location>
</feature>
<evidence type="ECO:0000259" key="8">
    <source>
        <dbReference type="Pfam" id="PF02687"/>
    </source>
</evidence>
<keyword evidence="2" id="KW-1003">Cell membrane</keyword>
<feature type="domain" description="MacB-like periplasmic core" evidence="9">
    <location>
        <begin position="21"/>
        <end position="258"/>
    </location>
</feature>
<dbReference type="Proteomes" id="UP000596929">
    <property type="component" value="Unassembled WGS sequence"/>
</dbReference>
<reference evidence="10 11" key="1">
    <citation type="submission" date="2020-08" db="EMBL/GenBank/DDBJ databases">
        <title>Genome public.</title>
        <authorList>
            <person name="Liu C."/>
            <person name="Sun Q."/>
        </authorList>
    </citation>
    <scope>NUCLEOTIDE SEQUENCE [LARGE SCALE GENOMIC DNA]</scope>
    <source>
        <strain evidence="10 11">NSJ-6</strain>
    </source>
</reference>
<evidence type="ECO:0000256" key="1">
    <source>
        <dbReference type="ARBA" id="ARBA00004651"/>
    </source>
</evidence>
<evidence type="ECO:0000256" key="5">
    <source>
        <dbReference type="ARBA" id="ARBA00023136"/>
    </source>
</evidence>
<protein>
    <submittedName>
        <fullName evidence="10">ABC transporter permease</fullName>
    </submittedName>
</protein>
<dbReference type="Pfam" id="PF02687">
    <property type="entry name" value="FtsX"/>
    <property type="match status" value="1"/>
</dbReference>
<feature type="transmembrane region" description="Helical" evidence="7">
    <location>
        <begin position="345"/>
        <end position="370"/>
    </location>
</feature>
<dbReference type="InterPro" id="IPR025857">
    <property type="entry name" value="MacB_PCD"/>
</dbReference>
<comment type="caution">
    <text evidence="10">The sequence shown here is derived from an EMBL/GenBank/DDBJ whole genome shotgun (WGS) entry which is preliminary data.</text>
</comment>
<comment type="similarity">
    <text evidence="6">Belongs to the ABC-4 integral membrane protein family.</text>
</comment>
<name>A0ABR7DCY5_9CLOT</name>
<sequence length="425" mass="46731">MGIIENIKLAINSLFANKMRSVLTMLGIIIGIGSVIAIVTVGDSLASSITSEMSGVGARNIHLGLEQKDFGTEDEEVVYEYYEIQEKDYITNDMIDNYKEMFKKDISAISLVEDVGSNKLTNGKNKAEVSIKGINKDYFNVEKINILQGRFINDDDIVNTRYVAVVSDKFVDKYFGGKFTYEEVLGQSFEITLENNIIRIYISGVYEYVKNDGEVSFNSNGEELTNLFITISTAKKILKKPEGYMNATILPSTEADIDSLLLNTNQFFGSFYNRNSKVTAMAYSMESMMKSVNKMLDSVKLAISGVAAISLLVGGIGVMNIMMVSITERTKEIGIRKALGARGKVILLQFIIEAVIICLIGGIIGILTGMGLGTIITTILGKAVKPNVQAIFYAVTFSMAIGVFFGYYPASKAAKMNPIDALRYE</sequence>
<evidence type="ECO:0000256" key="4">
    <source>
        <dbReference type="ARBA" id="ARBA00022989"/>
    </source>
</evidence>
<accession>A0ABR7DCY5</accession>
<evidence type="ECO:0000256" key="6">
    <source>
        <dbReference type="ARBA" id="ARBA00038076"/>
    </source>
</evidence>
<keyword evidence="11" id="KW-1185">Reference proteome</keyword>
<dbReference type="PANTHER" id="PTHR30572">
    <property type="entry name" value="MEMBRANE COMPONENT OF TRANSPORTER-RELATED"/>
    <property type="match status" value="1"/>
</dbReference>
<gene>
    <name evidence="10" type="ORF">H8S20_09040</name>
</gene>
<proteinExistence type="inferred from homology"/>
<dbReference type="EMBL" id="JACOOO010000016">
    <property type="protein sequence ID" value="MBC5629037.1"/>
    <property type="molecule type" value="Genomic_DNA"/>
</dbReference>
<evidence type="ECO:0000256" key="7">
    <source>
        <dbReference type="SAM" id="Phobius"/>
    </source>
</evidence>
<feature type="transmembrane region" description="Helical" evidence="7">
    <location>
        <begin position="301"/>
        <end position="324"/>
    </location>
</feature>
<dbReference type="InterPro" id="IPR003838">
    <property type="entry name" value="ABC3_permease_C"/>
</dbReference>
<organism evidence="10 11">
    <name type="scientific">Clostridium hominis</name>
    <dbReference type="NCBI Taxonomy" id="2763036"/>
    <lineage>
        <taxon>Bacteria</taxon>
        <taxon>Bacillati</taxon>
        <taxon>Bacillota</taxon>
        <taxon>Clostridia</taxon>
        <taxon>Eubacteriales</taxon>
        <taxon>Clostridiaceae</taxon>
        <taxon>Clostridium</taxon>
    </lineage>
</organism>
<dbReference type="PANTHER" id="PTHR30572:SF4">
    <property type="entry name" value="ABC TRANSPORTER PERMEASE YTRF"/>
    <property type="match status" value="1"/>
</dbReference>
<dbReference type="Pfam" id="PF12704">
    <property type="entry name" value="MacB_PCD"/>
    <property type="match status" value="1"/>
</dbReference>
<evidence type="ECO:0000313" key="10">
    <source>
        <dbReference type="EMBL" id="MBC5629037.1"/>
    </source>
</evidence>
<evidence type="ECO:0000313" key="11">
    <source>
        <dbReference type="Proteomes" id="UP000596929"/>
    </source>
</evidence>